<dbReference type="SUPFAM" id="SSF111474">
    <property type="entry name" value="Coronavirus S2 glycoprotein"/>
    <property type="match status" value="1"/>
</dbReference>
<reference evidence="4" key="1">
    <citation type="journal article" date="2019" name="Int. J. Syst. Evol. Microbiol.">
        <title>The Global Catalogue of Microorganisms (GCM) 10K type strain sequencing project: providing services to taxonomists for standard genome sequencing and annotation.</title>
        <authorList>
            <consortium name="The Broad Institute Genomics Platform"/>
            <consortium name="The Broad Institute Genome Sequencing Center for Infectious Disease"/>
            <person name="Wu L."/>
            <person name="Ma J."/>
        </authorList>
    </citation>
    <scope>NUCLEOTIDE SEQUENCE [LARGE SCALE GENOMIC DNA]</scope>
    <source>
        <strain evidence="4">CGMCC 1.15922</strain>
    </source>
</reference>
<keyword evidence="4" id="KW-1185">Reference proteome</keyword>
<organism evidence="3 4">
    <name type="scientific">Thalassotalea profundi</name>
    <dbReference type="NCBI Taxonomy" id="2036687"/>
    <lineage>
        <taxon>Bacteria</taxon>
        <taxon>Pseudomonadati</taxon>
        <taxon>Pseudomonadota</taxon>
        <taxon>Gammaproteobacteria</taxon>
        <taxon>Alteromonadales</taxon>
        <taxon>Colwelliaceae</taxon>
        <taxon>Thalassotalea</taxon>
    </lineage>
</organism>
<proteinExistence type="predicted"/>
<evidence type="ECO:0000313" key="3">
    <source>
        <dbReference type="EMBL" id="GHE94133.1"/>
    </source>
</evidence>
<dbReference type="PROSITE" id="PS51257">
    <property type="entry name" value="PROKAR_LIPOPROTEIN"/>
    <property type="match status" value="1"/>
</dbReference>
<accession>A0ABQ3IVL9</accession>
<evidence type="ECO:0000256" key="2">
    <source>
        <dbReference type="SAM" id="SignalP"/>
    </source>
</evidence>
<feature type="coiled-coil region" evidence="1">
    <location>
        <begin position="33"/>
        <end position="60"/>
    </location>
</feature>
<dbReference type="EMBL" id="BNAH01000009">
    <property type="protein sequence ID" value="GHE94133.1"/>
    <property type="molecule type" value="Genomic_DNA"/>
</dbReference>
<comment type="caution">
    <text evidence="3">The sequence shown here is derived from an EMBL/GenBank/DDBJ whole genome shotgun (WGS) entry which is preliminary data.</text>
</comment>
<name>A0ABQ3IVL9_9GAMM</name>
<keyword evidence="2" id="KW-0732">Signal</keyword>
<protein>
    <submittedName>
        <fullName evidence="3">DUF2959 domain-containing protein</fullName>
    </submittedName>
</protein>
<dbReference type="RefSeq" id="WP_189378553.1">
    <property type="nucleotide sequence ID" value="NZ_BNAH01000009.1"/>
</dbReference>
<evidence type="ECO:0000256" key="1">
    <source>
        <dbReference type="SAM" id="Coils"/>
    </source>
</evidence>
<dbReference type="InterPro" id="IPR043473">
    <property type="entry name" value="S2_sf_CoV"/>
</dbReference>
<dbReference type="Proteomes" id="UP000626370">
    <property type="component" value="Unassembled WGS sequence"/>
</dbReference>
<gene>
    <name evidence="3" type="ORF">GCM10011501_24580</name>
</gene>
<feature type="chain" id="PRO_5045946637" evidence="2">
    <location>
        <begin position="21"/>
        <end position="213"/>
    </location>
</feature>
<keyword evidence="1" id="KW-0175">Coiled coil</keyword>
<dbReference type="InterPro" id="IPR021342">
    <property type="entry name" value="DUF2959"/>
</dbReference>
<sequence length="213" mass="24173">MFFKSIALCLILSITACSSAYYSAMEKVGIHKREILIDRVEEATDSQEEAKKEFTSALEQLSTLINFDGGELETQYLQSKSHFEASEQAAQDVSERIDAIENVAQALFTEWQEEIEQYSNQSLKRQSQTKLRQTKSKYNDVIITMQSAEKKMSPVLLALKDNMLYLKHNLNAQAVGALKGEYQSIKRNIDVLIKEMNNSIDDSQAFIDSLKAQ</sequence>
<feature type="signal peptide" evidence="2">
    <location>
        <begin position="1"/>
        <end position="20"/>
    </location>
</feature>
<dbReference type="Pfam" id="PF11172">
    <property type="entry name" value="DUF2959"/>
    <property type="match status" value="1"/>
</dbReference>
<evidence type="ECO:0000313" key="4">
    <source>
        <dbReference type="Proteomes" id="UP000626370"/>
    </source>
</evidence>